<evidence type="ECO:0000256" key="3">
    <source>
        <dbReference type="ARBA" id="ARBA00022741"/>
    </source>
</evidence>
<keyword evidence="5 8" id="KW-0067">ATP-binding</keyword>
<dbReference type="STRING" id="145388.A0A0D2N7H9"/>
<accession>A0A0D2N7H9</accession>
<dbReference type="GO" id="GO:0005524">
    <property type="term" value="F:ATP binding"/>
    <property type="evidence" value="ECO:0007669"/>
    <property type="project" value="UniProtKB-UniRule"/>
</dbReference>
<feature type="domain" description="UBC core" evidence="10">
    <location>
        <begin position="11"/>
        <end position="159"/>
    </location>
</feature>
<keyword evidence="12" id="KW-1185">Reference proteome</keyword>
<dbReference type="FunFam" id="3.10.110.10:FF:000005">
    <property type="entry name" value="NEDD8-conjugating enzyme Ubc12"/>
    <property type="match status" value="1"/>
</dbReference>
<keyword evidence="3 8" id="KW-0547">Nucleotide-binding</keyword>
<dbReference type="EMBL" id="KK101198">
    <property type="protein sequence ID" value="KIZ01791.1"/>
    <property type="molecule type" value="Genomic_DNA"/>
</dbReference>
<evidence type="ECO:0000256" key="8">
    <source>
        <dbReference type="RuleBase" id="RU362109"/>
    </source>
</evidence>
<dbReference type="InterPro" id="IPR000608">
    <property type="entry name" value="UBC"/>
</dbReference>
<organism evidence="11 12">
    <name type="scientific">Monoraphidium neglectum</name>
    <dbReference type="NCBI Taxonomy" id="145388"/>
    <lineage>
        <taxon>Eukaryota</taxon>
        <taxon>Viridiplantae</taxon>
        <taxon>Chlorophyta</taxon>
        <taxon>core chlorophytes</taxon>
        <taxon>Chlorophyceae</taxon>
        <taxon>CS clade</taxon>
        <taxon>Sphaeropleales</taxon>
        <taxon>Selenastraceae</taxon>
        <taxon>Monoraphidium</taxon>
    </lineage>
</organism>
<dbReference type="Proteomes" id="UP000054498">
    <property type="component" value="Unassembled WGS sequence"/>
</dbReference>
<dbReference type="CDD" id="cd23794">
    <property type="entry name" value="UBCc_UBE2F_UBE2M"/>
    <property type="match status" value="1"/>
</dbReference>
<dbReference type="OrthoDB" id="10249039at2759"/>
<comment type="function">
    <text evidence="6">Accepts the ubiquitin-like protein NEDD8/RUB1 from the ECR1-AXR1 E1 complex and catalyzes its covalent attachment to other proteins.</text>
</comment>
<dbReference type="SUPFAM" id="SSF54495">
    <property type="entry name" value="UBC-like"/>
    <property type="match status" value="1"/>
</dbReference>
<protein>
    <recommendedName>
        <fullName evidence="10">UBC core domain-containing protein</fullName>
    </recommendedName>
</protein>
<evidence type="ECO:0000256" key="9">
    <source>
        <dbReference type="SAM" id="MobiDB-lite"/>
    </source>
</evidence>
<gene>
    <name evidence="11" type="ORF">MNEG_6166</name>
</gene>
<evidence type="ECO:0000256" key="2">
    <source>
        <dbReference type="ARBA" id="ARBA00022679"/>
    </source>
</evidence>
<comment type="similarity">
    <text evidence="8">Belongs to the ubiquitin-conjugating enzyme family.</text>
</comment>
<dbReference type="PROSITE" id="PS50127">
    <property type="entry name" value="UBC_2"/>
    <property type="match status" value="1"/>
</dbReference>
<dbReference type="Gene3D" id="3.10.110.10">
    <property type="entry name" value="Ubiquitin Conjugating Enzyme"/>
    <property type="match status" value="1"/>
</dbReference>
<dbReference type="KEGG" id="mng:MNEG_6166"/>
<dbReference type="GeneID" id="25739042"/>
<evidence type="ECO:0000256" key="6">
    <source>
        <dbReference type="ARBA" id="ARBA00058311"/>
    </source>
</evidence>
<feature type="region of interest" description="Disordered" evidence="9">
    <location>
        <begin position="243"/>
        <end position="275"/>
    </location>
</feature>
<name>A0A0D2N7H9_9CHLO</name>
<dbReference type="PANTHER" id="PTHR24068">
    <property type="entry name" value="UBIQUITIN-CONJUGATING ENZYME E2"/>
    <property type="match status" value="1"/>
</dbReference>
<evidence type="ECO:0000313" key="12">
    <source>
        <dbReference type="Proteomes" id="UP000054498"/>
    </source>
</evidence>
<dbReference type="Pfam" id="PF00179">
    <property type="entry name" value="UQ_con"/>
    <property type="match status" value="1"/>
</dbReference>
<dbReference type="InterPro" id="IPR016135">
    <property type="entry name" value="UBQ-conjugating_enzyme/RWD"/>
</dbReference>
<evidence type="ECO:0000313" key="11">
    <source>
        <dbReference type="EMBL" id="KIZ01791.1"/>
    </source>
</evidence>
<proteinExistence type="inferred from homology"/>
<feature type="active site" description="Glycyl thioester intermediate" evidence="7">
    <location>
        <position position="97"/>
    </location>
</feature>
<evidence type="ECO:0000259" key="10">
    <source>
        <dbReference type="PROSITE" id="PS50127"/>
    </source>
</evidence>
<keyword evidence="2" id="KW-0808">Transferase</keyword>
<evidence type="ECO:0000256" key="5">
    <source>
        <dbReference type="ARBA" id="ARBA00022840"/>
    </source>
</evidence>
<dbReference type="SMART" id="SM00212">
    <property type="entry name" value="UBCc"/>
    <property type="match status" value="1"/>
</dbReference>
<dbReference type="AlphaFoldDB" id="A0A0D2N7H9"/>
<evidence type="ECO:0000256" key="1">
    <source>
        <dbReference type="ARBA" id="ARBA00005032"/>
    </source>
</evidence>
<reference evidence="11 12" key="1">
    <citation type="journal article" date="2013" name="BMC Genomics">
        <title>Reconstruction of the lipid metabolism for the microalga Monoraphidium neglectum from its genome sequence reveals characteristics suitable for biofuel production.</title>
        <authorList>
            <person name="Bogen C."/>
            <person name="Al-Dilaimi A."/>
            <person name="Albersmeier A."/>
            <person name="Wichmann J."/>
            <person name="Grundmann M."/>
            <person name="Rupp O."/>
            <person name="Lauersen K.J."/>
            <person name="Blifernez-Klassen O."/>
            <person name="Kalinowski J."/>
            <person name="Goesmann A."/>
            <person name="Mussgnug J.H."/>
            <person name="Kruse O."/>
        </authorList>
    </citation>
    <scope>NUCLEOTIDE SEQUENCE [LARGE SCALE GENOMIC DNA]</scope>
    <source>
        <strain evidence="11 12">SAG 48.87</strain>
    </source>
</reference>
<dbReference type="PROSITE" id="PS00183">
    <property type="entry name" value="UBC_1"/>
    <property type="match status" value="1"/>
</dbReference>
<dbReference type="InterPro" id="IPR023313">
    <property type="entry name" value="UBQ-conjugating_AS"/>
</dbReference>
<evidence type="ECO:0000256" key="7">
    <source>
        <dbReference type="PROSITE-ProRule" id="PRU10133"/>
    </source>
</evidence>
<dbReference type="RefSeq" id="XP_013900810.1">
    <property type="nucleotide sequence ID" value="XM_014045356.1"/>
</dbReference>
<dbReference type="GO" id="GO:0019788">
    <property type="term" value="F:NEDD8 transferase activity"/>
    <property type="evidence" value="ECO:0007669"/>
    <property type="project" value="UniProtKB-ARBA"/>
</dbReference>
<evidence type="ECO:0000256" key="4">
    <source>
        <dbReference type="ARBA" id="ARBA00022786"/>
    </source>
</evidence>
<sequence length="275" mass="29986">MIKLFSVKAGTRVPALERASADLTELQLPGNIKINFPEGKEKPMHFEISIRADEGMYRNGKFLFDFVIAPSYPYDAPKVKCKTKVYHPNIDLDGNICLNILREDWKPVLSISSVVYGLQFLFLDPNPEDPLNKDAAAKLQESARSFESYVQRSIQYGMQIDGTWFPPCAPNGNWAGTGSGFTGRIDHHGKGRPFKDGFSAAAAATKEATTDAVDAASDVAEGRGNEAVGYVEGAVKGVMDKNFASKDDENPSTGAQGWKGDIHGRGRDGFHVPRG</sequence>
<comment type="pathway">
    <text evidence="1">Protein modification; protein neddylation.</text>
</comment>
<keyword evidence="4 8" id="KW-0833">Ubl conjugation pathway</keyword>
<feature type="compositionally biased region" description="Basic and acidic residues" evidence="9">
    <location>
        <begin position="260"/>
        <end position="275"/>
    </location>
</feature>